<keyword evidence="11" id="KW-1185">Reference proteome</keyword>
<dbReference type="PANTHER" id="PTHR41391">
    <property type="entry name" value="RESTRICTION OF TELOMERE CAPPING PROTEIN 4"/>
    <property type="match status" value="1"/>
</dbReference>
<comment type="function">
    <text evidence="1">May be involved in a process influencing telomere capping.</text>
</comment>
<evidence type="ECO:0000256" key="4">
    <source>
        <dbReference type="ARBA" id="ARBA00009461"/>
    </source>
</evidence>
<comment type="subcellular location">
    <subcellularLocation>
        <location evidence="3">Cytoplasm</location>
    </subcellularLocation>
    <subcellularLocation>
        <location evidence="2">Nucleus</location>
    </subcellularLocation>
</comment>
<feature type="compositionally biased region" description="Polar residues" evidence="8">
    <location>
        <begin position="239"/>
        <end position="248"/>
    </location>
</feature>
<dbReference type="Pfam" id="PF14474">
    <property type="entry name" value="RTC4"/>
    <property type="match status" value="1"/>
</dbReference>
<feature type="compositionally biased region" description="Polar residues" evidence="8">
    <location>
        <begin position="34"/>
        <end position="44"/>
    </location>
</feature>
<dbReference type="OrthoDB" id="128308at2759"/>
<feature type="region of interest" description="Disordered" evidence="8">
    <location>
        <begin position="21"/>
        <end position="170"/>
    </location>
</feature>
<feature type="compositionally biased region" description="Polar residues" evidence="8">
    <location>
        <begin position="125"/>
        <end position="141"/>
    </location>
</feature>
<dbReference type="Proteomes" id="UP000242519">
    <property type="component" value="Unassembled WGS sequence"/>
</dbReference>
<comment type="similarity">
    <text evidence="4">Belongs to the RTC4 family.</text>
</comment>
<dbReference type="InParanoid" id="A0A218ZGW7"/>
<organism evidence="10 11">
    <name type="scientific">Diplocarpon coronariae</name>
    <dbReference type="NCBI Taxonomy" id="2795749"/>
    <lineage>
        <taxon>Eukaryota</taxon>
        <taxon>Fungi</taxon>
        <taxon>Dikarya</taxon>
        <taxon>Ascomycota</taxon>
        <taxon>Pezizomycotina</taxon>
        <taxon>Leotiomycetes</taxon>
        <taxon>Helotiales</taxon>
        <taxon>Drepanopezizaceae</taxon>
        <taxon>Diplocarpon</taxon>
    </lineage>
</organism>
<keyword evidence="7" id="KW-0539">Nucleus</keyword>
<dbReference type="InterPro" id="IPR039024">
    <property type="entry name" value="RTC4"/>
</dbReference>
<feature type="domain" description="Restriction of telomere capping protein 4 C-terminal" evidence="9">
    <location>
        <begin position="424"/>
        <end position="540"/>
    </location>
</feature>
<feature type="region of interest" description="Disordered" evidence="8">
    <location>
        <begin position="185"/>
        <end position="296"/>
    </location>
</feature>
<proteinExistence type="inferred from homology"/>
<dbReference type="InterPro" id="IPR028094">
    <property type="entry name" value="RTC4_C"/>
</dbReference>
<dbReference type="AlphaFoldDB" id="A0A218ZGW7"/>
<dbReference type="SMART" id="SM01312">
    <property type="entry name" value="RTC4"/>
    <property type="match status" value="1"/>
</dbReference>
<comment type="caution">
    <text evidence="10">The sequence shown here is derived from an EMBL/GenBank/DDBJ whole genome shotgun (WGS) entry which is preliminary data.</text>
</comment>
<evidence type="ECO:0000313" key="10">
    <source>
        <dbReference type="EMBL" id="OWP06982.1"/>
    </source>
</evidence>
<evidence type="ECO:0000256" key="7">
    <source>
        <dbReference type="ARBA" id="ARBA00023242"/>
    </source>
</evidence>
<accession>A0A218ZGW7</accession>
<reference evidence="10 11" key="1">
    <citation type="submission" date="2017-04" db="EMBL/GenBank/DDBJ databases">
        <title>Draft genome sequence of Marssonina coronaria NL1: causal agent of apple blotch.</title>
        <authorList>
            <person name="Cheng Q."/>
        </authorList>
    </citation>
    <scope>NUCLEOTIDE SEQUENCE [LARGE SCALE GENOMIC DNA]</scope>
    <source>
        <strain evidence="10 11">NL1</strain>
    </source>
</reference>
<evidence type="ECO:0000256" key="6">
    <source>
        <dbReference type="ARBA" id="ARBA00022490"/>
    </source>
</evidence>
<dbReference type="STRING" id="503106.A0A218ZGW7"/>
<protein>
    <recommendedName>
        <fullName evidence="5">Restriction of telomere capping protein 4</fullName>
    </recommendedName>
</protein>
<gene>
    <name evidence="10" type="ORF">B2J93_7716</name>
</gene>
<evidence type="ECO:0000256" key="5">
    <source>
        <dbReference type="ARBA" id="ARBA00015162"/>
    </source>
</evidence>
<feature type="compositionally biased region" description="Low complexity" evidence="8">
    <location>
        <begin position="142"/>
        <end position="155"/>
    </location>
</feature>
<evidence type="ECO:0000256" key="1">
    <source>
        <dbReference type="ARBA" id="ARBA00002738"/>
    </source>
</evidence>
<dbReference type="EMBL" id="MZNU01000022">
    <property type="protein sequence ID" value="OWP06982.1"/>
    <property type="molecule type" value="Genomic_DNA"/>
</dbReference>
<evidence type="ECO:0000259" key="9">
    <source>
        <dbReference type="SMART" id="SM01312"/>
    </source>
</evidence>
<name>A0A218ZGW7_9HELO</name>
<keyword evidence="6" id="KW-0963">Cytoplasm</keyword>
<feature type="compositionally biased region" description="Polar residues" evidence="8">
    <location>
        <begin position="282"/>
        <end position="293"/>
    </location>
</feature>
<dbReference type="GO" id="GO:0005737">
    <property type="term" value="C:cytoplasm"/>
    <property type="evidence" value="ECO:0007669"/>
    <property type="project" value="UniProtKB-SubCell"/>
</dbReference>
<dbReference type="PANTHER" id="PTHR41391:SF1">
    <property type="entry name" value="RESTRICTION OF TELOMERE CAPPING PROTEIN 4"/>
    <property type="match status" value="1"/>
</dbReference>
<evidence type="ECO:0000256" key="2">
    <source>
        <dbReference type="ARBA" id="ARBA00004123"/>
    </source>
</evidence>
<sequence length="562" mass="61410">MGRDGKVNILHLGYSQQGRRIGLNANGCKKPSLLQPSNATSAEPPSNMPPGAAASRMTGLKKYGVNDDSEEEINRLPESSDEDDGVNIKGTEFHAASAEEDTEPGSNPTSAKRKPETAGHGLINQDGSGVTQKSKRNANPTPSCIPSSAISSSSADMEGQDDTAEIVAGKHGDWIENRRVKRHKITPRYGKSSSKPKILVTRKKALRTYGMPGTPQKSDASGGHHSRSPSIETDEETKSSVVLRTTSGAGPPSGQPKKDKLGKLRLWQVDDSEAEDELSGLPANSESGVTTGIQKPAVYESPARPRFKTYNVDQDAGEVFQIQDLFDVDLEKAGPLPHGDSEDDEFLSMTQQARCPMCGAQVSPDAIREYSKSGHMSIRIQERFCRSHRVKSAEEDWEISGYPQINWGELDERISKHHSFIKRLINGQDSHYRHLLTEKVTAGKDRNLMKMTSNLTPGYYGARGLRAISENIFHKFTPLLKRRMVLDPLMSARGYTAYVQTVLVPEVTVKLIAEDMKVDAETGRRILSDSVDMGELLSEEIEDVVGKEVAGRDSAGEESAQG</sequence>
<evidence type="ECO:0000313" key="11">
    <source>
        <dbReference type="Proteomes" id="UP000242519"/>
    </source>
</evidence>
<evidence type="ECO:0000256" key="3">
    <source>
        <dbReference type="ARBA" id="ARBA00004496"/>
    </source>
</evidence>
<evidence type="ECO:0000256" key="8">
    <source>
        <dbReference type="SAM" id="MobiDB-lite"/>
    </source>
</evidence>
<dbReference type="GO" id="GO:0005634">
    <property type="term" value="C:nucleus"/>
    <property type="evidence" value="ECO:0007669"/>
    <property type="project" value="UniProtKB-SubCell"/>
</dbReference>